<evidence type="ECO:0000256" key="1">
    <source>
        <dbReference type="ARBA" id="ARBA00022763"/>
    </source>
</evidence>
<organism evidence="6 7">
    <name type="scientific">Amylocarpus encephaloides</name>
    <dbReference type="NCBI Taxonomy" id="45428"/>
    <lineage>
        <taxon>Eukaryota</taxon>
        <taxon>Fungi</taxon>
        <taxon>Dikarya</taxon>
        <taxon>Ascomycota</taxon>
        <taxon>Pezizomycotina</taxon>
        <taxon>Leotiomycetes</taxon>
        <taxon>Helotiales</taxon>
        <taxon>Helotiales incertae sedis</taxon>
        <taxon>Amylocarpus</taxon>
    </lineage>
</organism>
<dbReference type="InterPro" id="IPR005122">
    <property type="entry name" value="Uracil-DNA_glycosylase-like"/>
</dbReference>
<accession>A0A9P7Y9F3</accession>
<reference evidence="6" key="1">
    <citation type="journal article" date="2021" name="IMA Fungus">
        <title>Genomic characterization of three marine fungi, including Emericellopsis atlantica sp. nov. with signatures of a generalist lifestyle and marine biomass degradation.</title>
        <authorList>
            <person name="Hagestad O.C."/>
            <person name="Hou L."/>
            <person name="Andersen J.H."/>
            <person name="Hansen E.H."/>
            <person name="Altermark B."/>
            <person name="Li C."/>
            <person name="Kuhnert E."/>
            <person name="Cox R.J."/>
            <person name="Crous P.W."/>
            <person name="Spatafora J.W."/>
            <person name="Lail K."/>
            <person name="Amirebrahimi M."/>
            <person name="Lipzen A."/>
            <person name="Pangilinan J."/>
            <person name="Andreopoulos W."/>
            <person name="Hayes R.D."/>
            <person name="Ng V."/>
            <person name="Grigoriev I.V."/>
            <person name="Jackson S.A."/>
            <person name="Sutton T.D.S."/>
            <person name="Dobson A.D.W."/>
            <person name="Rama T."/>
        </authorList>
    </citation>
    <scope>NUCLEOTIDE SEQUENCE</scope>
    <source>
        <strain evidence="6">TRa018bII</strain>
    </source>
</reference>
<dbReference type="InterPro" id="IPR036895">
    <property type="entry name" value="Uracil-DNA_glycosylase-like_sf"/>
</dbReference>
<proteinExistence type="predicted"/>
<dbReference type="PANTHER" id="PTHR12159:SF9">
    <property type="entry name" value="G_T MISMATCH-SPECIFIC THYMINE DNA GLYCOSYLASE"/>
    <property type="match status" value="1"/>
</dbReference>
<keyword evidence="2" id="KW-0378">Hydrolase</keyword>
<dbReference type="OrthoDB" id="565731at2759"/>
<evidence type="ECO:0000259" key="5">
    <source>
        <dbReference type="Pfam" id="PF03167"/>
    </source>
</evidence>
<sequence>MFHSSPQATQSPRRSPQAFSDQPSNLQTRSPSGQSIAHRSQRNASPPRTSQLHALKPPLKRNSIARTAAPLTSKKQRAGYGSCQPSSPFFGSIVKIKENGALPSPKKKKTSKSPGRYEPPSKFAHLPPLEDVLVPNLFILFCGLNPGIQTATSGHAYAHPSNRFWKLLHASGITSRLLKPQEDRALPADWSCGNTNIVVRPTVNSAQLSTKELDEGVSVFEQKVRQCRPEVVCLVGKGIWDRVRRARRGRNWKSLGTDYGWQDERMGVVEEGAAGNAGDVTLGISGPWKGARIFVACSTSGAAASTSFEEKLEVLKPLGTWVQQRRLDQARNTGPKDIRPSSIINPIVPSATRSFEVVSGTREDVGEVKVDEGLCL</sequence>
<dbReference type="InterPro" id="IPR015637">
    <property type="entry name" value="MUG/TDG"/>
</dbReference>
<feature type="compositionally biased region" description="Polar residues" evidence="4">
    <location>
        <begin position="1"/>
        <end position="52"/>
    </location>
</feature>
<feature type="domain" description="Uracil-DNA glycosylase-like" evidence="5">
    <location>
        <begin position="135"/>
        <end position="306"/>
    </location>
</feature>
<feature type="region of interest" description="Disordered" evidence="4">
    <location>
        <begin position="100"/>
        <end position="125"/>
    </location>
</feature>
<gene>
    <name evidence="6" type="ORF">BJ875DRAFT_387065</name>
</gene>
<keyword evidence="3" id="KW-0234">DNA repair</keyword>
<evidence type="ECO:0000256" key="2">
    <source>
        <dbReference type="ARBA" id="ARBA00022801"/>
    </source>
</evidence>
<dbReference type="Gene3D" id="3.40.470.10">
    <property type="entry name" value="Uracil-DNA glycosylase-like domain"/>
    <property type="match status" value="1"/>
</dbReference>
<dbReference type="FunFam" id="3.40.470.10:FF:000010">
    <property type="entry name" value="G/U mismatch-specific DNA glycosylase"/>
    <property type="match status" value="1"/>
</dbReference>
<protein>
    <submittedName>
        <fullName evidence="6">G/U mismatch-specific DNA glycosylase</fullName>
    </submittedName>
</protein>
<dbReference type="SUPFAM" id="SSF52141">
    <property type="entry name" value="Uracil-DNA glycosylase-like"/>
    <property type="match status" value="1"/>
</dbReference>
<dbReference type="PANTHER" id="PTHR12159">
    <property type="entry name" value="G/T AND G/U MISMATCH-SPECIFIC DNA GLYCOSYLASE"/>
    <property type="match status" value="1"/>
</dbReference>
<feature type="region of interest" description="Disordered" evidence="4">
    <location>
        <begin position="1"/>
        <end position="83"/>
    </location>
</feature>
<evidence type="ECO:0000256" key="3">
    <source>
        <dbReference type="ARBA" id="ARBA00023204"/>
    </source>
</evidence>
<evidence type="ECO:0000313" key="6">
    <source>
        <dbReference type="EMBL" id="KAG9229569.1"/>
    </source>
</evidence>
<keyword evidence="7" id="KW-1185">Reference proteome</keyword>
<dbReference type="Proteomes" id="UP000824998">
    <property type="component" value="Unassembled WGS sequence"/>
</dbReference>
<evidence type="ECO:0000313" key="7">
    <source>
        <dbReference type="Proteomes" id="UP000824998"/>
    </source>
</evidence>
<dbReference type="CDD" id="cd10028">
    <property type="entry name" value="UDG-F2_TDG_MUG"/>
    <property type="match status" value="1"/>
</dbReference>
<dbReference type="EMBL" id="MU251753">
    <property type="protein sequence ID" value="KAG9229569.1"/>
    <property type="molecule type" value="Genomic_DNA"/>
</dbReference>
<dbReference type="GO" id="GO:0004844">
    <property type="term" value="F:uracil DNA N-glycosylase activity"/>
    <property type="evidence" value="ECO:0007669"/>
    <property type="project" value="TreeGrafter"/>
</dbReference>
<evidence type="ECO:0000256" key="4">
    <source>
        <dbReference type="SAM" id="MobiDB-lite"/>
    </source>
</evidence>
<name>A0A9P7Y9F3_9HELO</name>
<dbReference type="AlphaFoldDB" id="A0A9P7Y9F3"/>
<comment type="caution">
    <text evidence="6">The sequence shown here is derived from an EMBL/GenBank/DDBJ whole genome shotgun (WGS) entry which is preliminary data.</text>
</comment>
<keyword evidence="1" id="KW-0227">DNA damage</keyword>
<dbReference type="GO" id="GO:0006285">
    <property type="term" value="P:base-excision repair, AP site formation"/>
    <property type="evidence" value="ECO:0007669"/>
    <property type="project" value="InterPro"/>
</dbReference>
<dbReference type="GO" id="GO:0008263">
    <property type="term" value="F:pyrimidine-specific mismatch base pair DNA N-glycosylase activity"/>
    <property type="evidence" value="ECO:0007669"/>
    <property type="project" value="TreeGrafter"/>
</dbReference>
<dbReference type="Pfam" id="PF03167">
    <property type="entry name" value="UDG"/>
    <property type="match status" value="1"/>
</dbReference>